<gene>
    <name evidence="2" type="ORF">FHR38_003999</name>
</gene>
<organism evidence="2 3">
    <name type="scientific">Micromonospora polyrhachis</name>
    <dbReference type="NCBI Taxonomy" id="1282883"/>
    <lineage>
        <taxon>Bacteria</taxon>
        <taxon>Bacillati</taxon>
        <taxon>Actinomycetota</taxon>
        <taxon>Actinomycetes</taxon>
        <taxon>Micromonosporales</taxon>
        <taxon>Micromonosporaceae</taxon>
        <taxon>Micromonospora</taxon>
    </lineage>
</organism>
<dbReference type="Pfam" id="PF01593">
    <property type="entry name" value="Amino_oxidase"/>
    <property type="match status" value="1"/>
</dbReference>
<dbReference type="RefSeq" id="WP_312882289.1">
    <property type="nucleotide sequence ID" value="NZ_JACHJW010000001.1"/>
</dbReference>
<dbReference type="AlphaFoldDB" id="A0A7W7STG8"/>
<dbReference type="Gene3D" id="3.50.50.60">
    <property type="entry name" value="FAD/NAD(P)-binding domain"/>
    <property type="match status" value="1"/>
</dbReference>
<dbReference type="Proteomes" id="UP000578819">
    <property type="component" value="Unassembled WGS sequence"/>
</dbReference>
<protein>
    <submittedName>
        <fullName evidence="2">UDP-galactopyranose mutase</fullName>
        <ecNumber evidence="2">5.4.99.9</ecNumber>
    </submittedName>
</protein>
<proteinExistence type="predicted"/>
<dbReference type="GO" id="GO:0050660">
    <property type="term" value="F:flavin adenine dinucleotide binding"/>
    <property type="evidence" value="ECO:0007669"/>
    <property type="project" value="TreeGrafter"/>
</dbReference>
<dbReference type="GO" id="GO:0005829">
    <property type="term" value="C:cytosol"/>
    <property type="evidence" value="ECO:0007669"/>
    <property type="project" value="TreeGrafter"/>
</dbReference>
<comment type="caution">
    <text evidence="2">The sequence shown here is derived from an EMBL/GenBank/DDBJ whole genome shotgun (WGS) entry which is preliminary data.</text>
</comment>
<dbReference type="PANTHER" id="PTHR21197:SF0">
    <property type="entry name" value="UDP-GALACTOPYRANOSE MUTASE"/>
    <property type="match status" value="1"/>
</dbReference>
<feature type="domain" description="Amine oxidase" evidence="1">
    <location>
        <begin position="216"/>
        <end position="396"/>
    </location>
</feature>
<evidence type="ECO:0000313" key="3">
    <source>
        <dbReference type="Proteomes" id="UP000578819"/>
    </source>
</evidence>
<dbReference type="GO" id="GO:0008767">
    <property type="term" value="F:UDP-galactopyranose mutase activity"/>
    <property type="evidence" value="ECO:0007669"/>
    <property type="project" value="UniProtKB-EC"/>
</dbReference>
<dbReference type="InterPro" id="IPR036188">
    <property type="entry name" value="FAD/NAD-bd_sf"/>
</dbReference>
<dbReference type="EMBL" id="JACHJW010000001">
    <property type="protein sequence ID" value="MBB4960266.1"/>
    <property type="molecule type" value="Genomic_DNA"/>
</dbReference>
<dbReference type="InterPro" id="IPR002937">
    <property type="entry name" value="Amino_oxidase"/>
</dbReference>
<dbReference type="GO" id="GO:0016491">
    <property type="term" value="F:oxidoreductase activity"/>
    <property type="evidence" value="ECO:0007669"/>
    <property type="project" value="InterPro"/>
</dbReference>
<reference evidence="2 3" key="1">
    <citation type="submission" date="2020-08" db="EMBL/GenBank/DDBJ databases">
        <title>Sequencing the genomes of 1000 actinobacteria strains.</title>
        <authorList>
            <person name="Klenk H.-P."/>
        </authorList>
    </citation>
    <scope>NUCLEOTIDE SEQUENCE [LARGE SCALE GENOMIC DNA]</scope>
    <source>
        <strain evidence="2 3">DSM 45886</strain>
    </source>
</reference>
<dbReference type="Pfam" id="PF13450">
    <property type="entry name" value="NAD_binding_8"/>
    <property type="match status" value="1"/>
</dbReference>
<dbReference type="EC" id="5.4.99.9" evidence="2"/>
<sequence>MPLTVAHPARLRRNQPAVAEDLAQQASCAREPGRILIVGAGLCGLACADDLVRLDHSDWLLLEASATAGGLASSVTDSAGFTWDLGGHVVFSHFGEFDRLLSELFSDGELLRHDRSSFIRFRDRWVPYPFQQHVHCLPTEDATACLDGLVLAQRQGGVGRDADFGTWLRATYGSALVEWFFGPYNTKVWATAPELMSSTWVAERVAPVDLDQILTAATAPTVRRAGRWGPNATFAFPISGGTGEISRRLAARLGPRVRTRARVVAVDAAVREVVLAGGERIAYDHLVATGPLDQLVAMTMGASAGVRAAAGRLRHTTVAMVGLGYQVPTTDVRSWMYFPQLDVPFYRATNFSKYAPANVPGSDTRTFSSWMTETSVPDGAQVDQATLIDSCDRALRRHGLVPAHAPLVSAHLEVIPYAYPVPTLDRDAALAEVVPWMEESGIYPRGRFGTWRYEIGNMDHAVKMGIDIARRLVRGAAEELPNTRTVTVAGGSRS</sequence>
<dbReference type="PANTHER" id="PTHR21197">
    <property type="entry name" value="UDP-GALACTOPYRANOSE MUTASE"/>
    <property type="match status" value="1"/>
</dbReference>
<name>A0A7W7STG8_9ACTN</name>
<keyword evidence="3" id="KW-1185">Reference proteome</keyword>
<dbReference type="SUPFAM" id="SSF51971">
    <property type="entry name" value="Nucleotide-binding domain"/>
    <property type="match status" value="1"/>
</dbReference>
<evidence type="ECO:0000259" key="1">
    <source>
        <dbReference type="Pfam" id="PF01593"/>
    </source>
</evidence>
<evidence type="ECO:0000313" key="2">
    <source>
        <dbReference type="EMBL" id="MBB4960266.1"/>
    </source>
</evidence>
<keyword evidence="2" id="KW-0413">Isomerase</keyword>
<accession>A0A7W7STG8</accession>